<dbReference type="PRINTS" id="PR01415">
    <property type="entry name" value="ANKYRIN"/>
</dbReference>
<dbReference type="PANTHER" id="PTHR24123:SF33">
    <property type="entry name" value="PROTEIN HOS4"/>
    <property type="match status" value="1"/>
</dbReference>
<feature type="repeat" description="ANK" evidence="3">
    <location>
        <begin position="405"/>
        <end position="437"/>
    </location>
</feature>
<dbReference type="Pfam" id="PF12796">
    <property type="entry name" value="Ank_2"/>
    <property type="match status" value="4"/>
</dbReference>
<dbReference type="SUPFAM" id="SSF48403">
    <property type="entry name" value="Ankyrin repeat"/>
    <property type="match status" value="2"/>
</dbReference>
<dbReference type="AlphaFoldDB" id="A0AA37SN01"/>
<dbReference type="PROSITE" id="PS50088">
    <property type="entry name" value="ANK_REPEAT"/>
    <property type="match status" value="6"/>
</dbReference>
<evidence type="ECO:0008006" key="7">
    <source>
        <dbReference type="Google" id="ProtNLM"/>
    </source>
</evidence>
<evidence type="ECO:0000256" key="1">
    <source>
        <dbReference type="ARBA" id="ARBA00022737"/>
    </source>
</evidence>
<name>A0AA37SN01_9BACT</name>
<dbReference type="Gene3D" id="1.25.40.20">
    <property type="entry name" value="Ankyrin repeat-containing domain"/>
    <property type="match status" value="3"/>
</dbReference>
<keyword evidence="1" id="KW-0677">Repeat</keyword>
<dbReference type="InterPro" id="IPR051165">
    <property type="entry name" value="Multifunctional_ANK_Repeat"/>
</dbReference>
<dbReference type="PROSITE" id="PS50297">
    <property type="entry name" value="ANK_REP_REGION"/>
    <property type="match status" value="5"/>
</dbReference>
<organism evidence="5 6">
    <name type="scientific">Portibacter lacus</name>
    <dbReference type="NCBI Taxonomy" id="1099794"/>
    <lineage>
        <taxon>Bacteria</taxon>
        <taxon>Pseudomonadati</taxon>
        <taxon>Bacteroidota</taxon>
        <taxon>Saprospiria</taxon>
        <taxon>Saprospirales</taxon>
        <taxon>Haliscomenobacteraceae</taxon>
        <taxon>Portibacter</taxon>
    </lineage>
</organism>
<dbReference type="InterPro" id="IPR002110">
    <property type="entry name" value="Ankyrin_rpt"/>
</dbReference>
<gene>
    <name evidence="5" type="ORF">GCM10007940_06560</name>
</gene>
<accession>A0AA37SN01</accession>
<dbReference type="EMBL" id="BSOH01000003">
    <property type="protein sequence ID" value="GLR16041.1"/>
    <property type="molecule type" value="Genomic_DNA"/>
</dbReference>
<feature type="repeat" description="ANK" evidence="3">
    <location>
        <begin position="92"/>
        <end position="124"/>
    </location>
</feature>
<feature type="repeat" description="ANK" evidence="3">
    <location>
        <begin position="438"/>
        <end position="471"/>
    </location>
</feature>
<feature type="repeat" description="ANK" evidence="3">
    <location>
        <begin position="265"/>
        <end position="298"/>
    </location>
</feature>
<comment type="caution">
    <text evidence="5">The sequence shown here is derived from an EMBL/GenBank/DDBJ whole genome shotgun (WGS) entry which is preliminary data.</text>
</comment>
<keyword evidence="4" id="KW-0732">Signal</keyword>
<reference evidence="5" key="2">
    <citation type="submission" date="2023-01" db="EMBL/GenBank/DDBJ databases">
        <title>Draft genome sequence of Portibacter lacus strain NBRC 108769.</title>
        <authorList>
            <person name="Sun Q."/>
            <person name="Mori K."/>
        </authorList>
    </citation>
    <scope>NUCLEOTIDE SEQUENCE</scope>
    <source>
        <strain evidence="5">NBRC 108769</strain>
    </source>
</reference>
<proteinExistence type="predicted"/>
<reference evidence="5" key="1">
    <citation type="journal article" date="2014" name="Int. J. Syst. Evol. Microbiol.">
        <title>Complete genome sequence of Corynebacterium casei LMG S-19264T (=DSM 44701T), isolated from a smear-ripened cheese.</title>
        <authorList>
            <consortium name="US DOE Joint Genome Institute (JGI-PGF)"/>
            <person name="Walter F."/>
            <person name="Albersmeier A."/>
            <person name="Kalinowski J."/>
            <person name="Ruckert C."/>
        </authorList>
    </citation>
    <scope>NUCLEOTIDE SEQUENCE</scope>
    <source>
        <strain evidence="5">NBRC 108769</strain>
    </source>
</reference>
<dbReference type="Proteomes" id="UP001156666">
    <property type="component" value="Unassembled WGS sequence"/>
</dbReference>
<evidence type="ECO:0000313" key="6">
    <source>
        <dbReference type="Proteomes" id="UP001156666"/>
    </source>
</evidence>
<dbReference type="PANTHER" id="PTHR24123">
    <property type="entry name" value="ANKYRIN REPEAT-CONTAINING"/>
    <property type="match status" value="1"/>
</dbReference>
<evidence type="ECO:0000256" key="3">
    <source>
        <dbReference type="PROSITE-ProRule" id="PRU00023"/>
    </source>
</evidence>
<protein>
    <recommendedName>
        <fullName evidence="7">Ankyrin repeat domain-containing protein</fullName>
    </recommendedName>
</protein>
<feature type="repeat" description="ANK" evidence="3">
    <location>
        <begin position="332"/>
        <end position="364"/>
    </location>
</feature>
<feature type="signal peptide" evidence="4">
    <location>
        <begin position="1"/>
        <end position="20"/>
    </location>
</feature>
<keyword evidence="6" id="KW-1185">Reference proteome</keyword>
<feature type="repeat" description="ANK" evidence="3">
    <location>
        <begin position="125"/>
        <end position="159"/>
    </location>
</feature>
<keyword evidence="2 3" id="KW-0040">ANK repeat</keyword>
<evidence type="ECO:0000313" key="5">
    <source>
        <dbReference type="EMBL" id="GLR16041.1"/>
    </source>
</evidence>
<sequence>MKKVIFNLFCIALFASNISAQGENVLHERSFWSNAPTLASVKEKIAAGNDPVALNDNAFDAVTNAINTGASMDIIQFLLDIPGNDINKKTHDSRNYLIWAARTGNKELVKYLLEKGGDPKVVDSHGYNALTFAAAAGQTDTGLYDMLISKGISAKSTNRSGANVLHILAGSVKDKSLIKYFQNKGVDIHSKDSFGNGIFNYAAKKGNSELMKILIDDKLEYLSLNDKGENALMFATEGGRGFSNTVETYKYLASLGMEVDIVNWEGKTPLHNVAKTAKDEAVLDYFITNGVNVNQIDQSGNTAFLNAAEAGNLVAVNKFMPFVKNVNQVNKEGNSALVYAVIRGSKEMYDLLVKNGADLKVMDNKSNNLVYHLFQSYNPRNQDDFEGFYQTFKSNGLSFSDQFEGGNTLIHIAVDKGSKFLLEKALISGADINAQNDNGLTALHLAAMKAHDQALLNLLLDKGADKNILTEFEESAYDLANENEALSKNGMDLNFLKSK</sequence>
<evidence type="ECO:0000256" key="4">
    <source>
        <dbReference type="SAM" id="SignalP"/>
    </source>
</evidence>
<dbReference type="InterPro" id="IPR036770">
    <property type="entry name" value="Ankyrin_rpt-contain_sf"/>
</dbReference>
<dbReference type="SMART" id="SM00248">
    <property type="entry name" value="ANK"/>
    <property type="match status" value="11"/>
</dbReference>
<feature type="chain" id="PRO_5041275185" description="Ankyrin repeat domain-containing protein" evidence="4">
    <location>
        <begin position="21"/>
        <end position="499"/>
    </location>
</feature>
<evidence type="ECO:0000256" key="2">
    <source>
        <dbReference type="ARBA" id="ARBA00023043"/>
    </source>
</evidence>
<dbReference type="RefSeq" id="WP_235294683.1">
    <property type="nucleotide sequence ID" value="NZ_BSOH01000003.1"/>
</dbReference>